<dbReference type="OrthoDB" id="2671340at2759"/>
<proteinExistence type="predicted"/>
<protein>
    <submittedName>
        <fullName evidence="1">Uncharacterized protein</fullName>
    </submittedName>
</protein>
<gene>
    <name evidence="1" type="ORF">SCLCIDRAFT_145191</name>
</gene>
<accession>A0A0C3CPP8</accession>
<dbReference type="AlphaFoldDB" id="A0A0C3CPP8"/>
<reference evidence="1 2" key="1">
    <citation type="submission" date="2014-04" db="EMBL/GenBank/DDBJ databases">
        <authorList>
            <consortium name="DOE Joint Genome Institute"/>
            <person name="Kuo A."/>
            <person name="Kohler A."/>
            <person name="Nagy L.G."/>
            <person name="Floudas D."/>
            <person name="Copeland A."/>
            <person name="Barry K.W."/>
            <person name="Cichocki N."/>
            <person name="Veneault-Fourrey C."/>
            <person name="LaButti K."/>
            <person name="Lindquist E.A."/>
            <person name="Lipzen A."/>
            <person name="Lundell T."/>
            <person name="Morin E."/>
            <person name="Murat C."/>
            <person name="Sun H."/>
            <person name="Tunlid A."/>
            <person name="Henrissat B."/>
            <person name="Grigoriev I.V."/>
            <person name="Hibbett D.S."/>
            <person name="Martin F."/>
            <person name="Nordberg H.P."/>
            <person name="Cantor M.N."/>
            <person name="Hua S.X."/>
        </authorList>
    </citation>
    <scope>NUCLEOTIDE SEQUENCE [LARGE SCALE GENOMIC DNA]</scope>
    <source>
        <strain evidence="1 2">Foug A</strain>
    </source>
</reference>
<organism evidence="1 2">
    <name type="scientific">Scleroderma citrinum Foug A</name>
    <dbReference type="NCBI Taxonomy" id="1036808"/>
    <lineage>
        <taxon>Eukaryota</taxon>
        <taxon>Fungi</taxon>
        <taxon>Dikarya</taxon>
        <taxon>Basidiomycota</taxon>
        <taxon>Agaricomycotina</taxon>
        <taxon>Agaricomycetes</taxon>
        <taxon>Agaricomycetidae</taxon>
        <taxon>Boletales</taxon>
        <taxon>Sclerodermatineae</taxon>
        <taxon>Sclerodermataceae</taxon>
        <taxon>Scleroderma</taxon>
    </lineage>
</organism>
<keyword evidence="2" id="KW-1185">Reference proteome</keyword>
<evidence type="ECO:0000313" key="2">
    <source>
        <dbReference type="Proteomes" id="UP000053989"/>
    </source>
</evidence>
<reference evidence="2" key="2">
    <citation type="submission" date="2015-01" db="EMBL/GenBank/DDBJ databases">
        <title>Evolutionary Origins and Diversification of the Mycorrhizal Mutualists.</title>
        <authorList>
            <consortium name="DOE Joint Genome Institute"/>
            <consortium name="Mycorrhizal Genomics Consortium"/>
            <person name="Kohler A."/>
            <person name="Kuo A."/>
            <person name="Nagy L.G."/>
            <person name="Floudas D."/>
            <person name="Copeland A."/>
            <person name="Barry K.W."/>
            <person name="Cichocki N."/>
            <person name="Veneault-Fourrey C."/>
            <person name="LaButti K."/>
            <person name="Lindquist E.A."/>
            <person name="Lipzen A."/>
            <person name="Lundell T."/>
            <person name="Morin E."/>
            <person name="Murat C."/>
            <person name="Riley R."/>
            <person name="Ohm R."/>
            <person name="Sun H."/>
            <person name="Tunlid A."/>
            <person name="Henrissat B."/>
            <person name="Grigoriev I.V."/>
            <person name="Hibbett D.S."/>
            <person name="Martin F."/>
        </authorList>
    </citation>
    <scope>NUCLEOTIDE SEQUENCE [LARGE SCALE GENOMIC DNA]</scope>
    <source>
        <strain evidence="2">Foug A</strain>
    </source>
</reference>
<dbReference type="HOGENOM" id="CLU_082499_2_0_1"/>
<sequence>MQPQWGNKHVKEMLNFLINKLPEMGDGDFKMQTWHQLFIWSQSFLWLKERGREWPNDFMVMKALKGASGFQFSEKNGACVMLEMVDTWLAFVKVHVQLLLA</sequence>
<dbReference type="Proteomes" id="UP000053989">
    <property type="component" value="Unassembled WGS sequence"/>
</dbReference>
<evidence type="ECO:0000313" key="1">
    <source>
        <dbReference type="EMBL" id="KIM50555.1"/>
    </source>
</evidence>
<dbReference type="InParanoid" id="A0A0C3CPP8"/>
<name>A0A0C3CPP8_9AGAM</name>
<dbReference type="EMBL" id="KN822384">
    <property type="protein sequence ID" value="KIM50555.1"/>
    <property type="molecule type" value="Genomic_DNA"/>
</dbReference>